<comment type="similarity">
    <text evidence="2 4">Belongs to the class-III pyridoxal-phosphate-dependent aminotransferase family.</text>
</comment>
<dbReference type="InterPro" id="IPR049704">
    <property type="entry name" value="Aminotrans_3_PPA_site"/>
</dbReference>
<dbReference type="Gene3D" id="3.90.1150.10">
    <property type="entry name" value="Aspartate Aminotransferase, domain 1"/>
    <property type="match status" value="1"/>
</dbReference>
<keyword evidence="6" id="KW-1185">Reference proteome</keyword>
<dbReference type="PROSITE" id="PS00600">
    <property type="entry name" value="AA_TRANSFER_CLASS_3"/>
    <property type="match status" value="1"/>
</dbReference>
<organism evidence="5 6">
    <name type="scientific">Novosphingobium nitrogenifigens DSM 19370</name>
    <dbReference type="NCBI Taxonomy" id="983920"/>
    <lineage>
        <taxon>Bacteria</taxon>
        <taxon>Pseudomonadati</taxon>
        <taxon>Pseudomonadota</taxon>
        <taxon>Alphaproteobacteria</taxon>
        <taxon>Sphingomonadales</taxon>
        <taxon>Sphingomonadaceae</taxon>
        <taxon>Novosphingobium</taxon>
    </lineage>
</organism>
<dbReference type="PANTHER" id="PTHR43094">
    <property type="entry name" value="AMINOTRANSFERASE"/>
    <property type="match status" value="1"/>
</dbReference>
<dbReference type="InterPro" id="IPR015421">
    <property type="entry name" value="PyrdxlP-dep_Trfase_major"/>
</dbReference>
<dbReference type="InterPro" id="IPR005814">
    <property type="entry name" value="Aminotrans_3"/>
</dbReference>
<dbReference type="HOGENOM" id="CLU_016922_4_0_5"/>
<proteinExistence type="inferred from homology"/>
<dbReference type="CDD" id="cd00610">
    <property type="entry name" value="OAT_like"/>
    <property type="match status" value="1"/>
</dbReference>
<dbReference type="InterPro" id="IPR015424">
    <property type="entry name" value="PyrdxlP-dep_Trfase"/>
</dbReference>
<evidence type="ECO:0000256" key="4">
    <source>
        <dbReference type="RuleBase" id="RU003560"/>
    </source>
</evidence>
<dbReference type="GO" id="GO:0030170">
    <property type="term" value="F:pyridoxal phosphate binding"/>
    <property type="evidence" value="ECO:0007669"/>
    <property type="project" value="InterPro"/>
</dbReference>
<sequence length="428" mass="45545">MVRASGIELFDADGRRYLDAVSGIYVANIGYGLGEIGEAMARQAAQVPFVYAGDFATEAETTLAERVVALAPDGLAKAYFTSGGSEANEVAFKIARRYQRAGGNESRWRIASRWQSYHGATMATLAASGKVSRRRDFLPYMLDFPKLPAVSLYRAPLGLTAQAYGEEQVREVERRLIQEDPASIAAIIIEPVTGAGSGALVPPPGYIRGLRALCDRHDILLIADEVVTGFGRTGAAFASSNLEALPDIITFGKGVAAGYAPLAGVLISSKVIERLERAAPSSLFTGYTYSGHAVSCAAGLAVLDYLDRHDLIAQVRKRESAFLARAQAAFGRHQLVGDIRGKGALMGIEFVADRESRAPLDPALGFHRRVVEAARGLGLLVRGEAGVVDGVSGDHVLVAPAFNATEAELDEIFAMLAVAIEQAARSLH</sequence>
<dbReference type="Gene3D" id="3.40.640.10">
    <property type="entry name" value="Type I PLP-dependent aspartate aminotransferase-like (Major domain)"/>
    <property type="match status" value="1"/>
</dbReference>
<dbReference type="SUPFAM" id="SSF53383">
    <property type="entry name" value="PLP-dependent transferases"/>
    <property type="match status" value="1"/>
</dbReference>
<evidence type="ECO:0000256" key="3">
    <source>
        <dbReference type="ARBA" id="ARBA00022898"/>
    </source>
</evidence>
<dbReference type="AlphaFoldDB" id="F1ZB64"/>
<name>F1ZB64_9SPHN</name>
<evidence type="ECO:0000256" key="2">
    <source>
        <dbReference type="ARBA" id="ARBA00008954"/>
    </source>
</evidence>
<dbReference type="InParanoid" id="F1ZB64"/>
<evidence type="ECO:0000313" key="5">
    <source>
        <dbReference type="EMBL" id="EGD58069.1"/>
    </source>
</evidence>
<comment type="caution">
    <text evidence="5">The sequence shown here is derived from an EMBL/GenBank/DDBJ whole genome shotgun (WGS) entry which is preliminary data.</text>
</comment>
<evidence type="ECO:0000313" key="6">
    <source>
        <dbReference type="Proteomes" id="UP000004728"/>
    </source>
</evidence>
<dbReference type="InterPro" id="IPR015422">
    <property type="entry name" value="PyrdxlP-dep_Trfase_small"/>
</dbReference>
<evidence type="ECO:0000256" key="1">
    <source>
        <dbReference type="ARBA" id="ARBA00001933"/>
    </source>
</evidence>
<dbReference type="eggNOG" id="COG0161">
    <property type="taxonomic scope" value="Bacteria"/>
</dbReference>
<comment type="cofactor">
    <cofactor evidence="1">
        <name>pyridoxal 5'-phosphate</name>
        <dbReference type="ChEBI" id="CHEBI:597326"/>
    </cofactor>
</comment>
<protein>
    <recommendedName>
        <fullName evidence="7">Aminotransferase</fullName>
    </recommendedName>
</protein>
<dbReference type="PANTHER" id="PTHR43094:SF1">
    <property type="entry name" value="AMINOTRANSFERASE CLASS-III"/>
    <property type="match status" value="1"/>
</dbReference>
<dbReference type="EMBL" id="AEWJ01000044">
    <property type="protein sequence ID" value="EGD58069.1"/>
    <property type="molecule type" value="Genomic_DNA"/>
</dbReference>
<accession>F1ZB64</accession>
<dbReference type="STRING" id="983920.Y88_0121"/>
<keyword evidence="3 4" id="KW-0663">Pyridoxal phosphate</keyword>
<gene>
    <name evidence="5" type="ORF">Y88_0121</name>
</gene>
<dbReference type="Pfam" id="PF00202">
    <property type="entry name" value="Aminotran_3"/>
    <property type="match status" value="1"/>
</dbReference>
<dbReference type="GO" id="GO:0008483">
    <property type="term" value="F:transaminase activity"/>
    <property type="evidence" value="ECO:0007669"/>
    <property type="project" value="InterPro"/>
</dbReference>
<dbReference type="Proteomes" id="UP000004728">
    <property type="component" value="Unassembled WGS sequence"/>
</dbReference>
<reference evidence="5 6" key="1">
    <citation type="journal article" date="2012" name="J. Bacteriol.">
        <title>Draft Genome Sequence of Novosphingobium nitrogenifigens Y88T.</title>
        <authorList>
            <person name="Strabala T.J."/>
            <person name="Macdonald L."/>
            <person name="Liu V."/>
            <person name="Smit A.M."/>
        </authorList>
    </citation>
    <scope>NUCLEOTIDE SEQUENCE [LARGE SCALE GENOMIC DNA]</scope>
    <source>
        <strain evidence="5 6">DSM 19370</strain>
    </source>
</reference>
<evidence type="ECO:0008006" key="7">
    <source>
        <dbReference type="Google" id="ProtNLM"/>
    </source>
</evidence>
<dbReference type="PIRSF" id="PIRSF000521">
    <property type="entry name" value="Transaminase_4ab_Lys_Orn"/>
    <property type="match status" value="1"/>
</dbReference>